<comment type="caution">
    <text evidence="1">The sequence shown here is derived from an EMBL/GenBank/DDBJ whole genome shotgun (WGS) entry which is preliminary data.</text>
</comment>
<reference evidence="1" key="1">
    <citation type="journal article" date="2014" name="Front. Microbiol.">
        <title>High frequency of phylogenetically diverse reductive dehalogenase-homologous genes in deep subseafloor sedimentary metagenomes.</title>
        <authorList>
            <person name="Kawai M."/>
            <person name="Futagami T."/>
            <person name="Toyoda A."/>
            <person name="Takaki Y."/>
            <person name="Nishi S."/>
            <person name="Hori S."/>
            <person name="Arai W."/>
            <person name="Tsubouchi T."/>
            <person name="Morono Y."/>
            <person name="Uchiyama I."/>
            <person name="Ito T."/>
            <person name="Fujiyama A."/>
            <person name="Inagaki F."/>
            <person name="Takami H."/>
        </authorList>
    </citation>
    <scope>NUCLEOTIDE SEQUENCE</scope>
    <source>
        <strain evidence="1">Expedition CK06-06</strain>
    </source>
</reference>
<sequence>VRAHVFVCVLSYLIEKVLENKLSKKKVLLTARRALEELEEVKMVENQISDLTINCVTEIGNIQRRILNVLGINNFQRTFVKK</sequence>
<accession>X1NBC2</accession>
<protein>
    <submittedName>
        <fullName evidence="1">Uncharacterized protein</fullName>
    </submittedName>
</protein>
<evidence type="ECO:0000313" key="1">
    <source>
        <dbReference type="EMBL" id="GAI40938.1"/>
    </source>
</evidence>
<feature type="non-terminal residue" evidence="1">
    <location>
        <position position="1"/>
    </location>
</feature>
<dbReference type="EMBL" id="BARV01033049">
    <property type="protein sequence ID" value="GAI40938.1"/>
    <property type="molecule type" value="Genomic_DNA"/>
</dbReference>
<proteinExistence type="predicted"/>
<name>X1NBC2_9ZZZZ</name>
<organism evidence="1">
    <name type="scientific">marine sediment metagenome</name>
    <dbReference type="NCBI Taxonomy" id="412755"/>
    <lineage>
        <taxon>unclassified sequences</taxon>
        <taxon>metagenomes</taxon>
        <taxon>ecological metagenomes</taxon>
    </lineage>
</organism>
<dbReference type="AlphaFoldDB" id="X1NBC2"/>
<gene>
    <name evidence="1" type="ORF">S06H3_52013</name>
</gene>